<feature type="compositionally biased region" description="Basic and acidic residues" evidence="1">
    <location>
        <begin position="15"/>
        <end position="26"/>
    </location>
</feature>
<feature type="region of interest" description="Disordered" evidence="1">
    <location>
        <begin position="600"/>
        <end position="694"/>
    </location>
</feature>
<feature type="compositionally biased region" description="Basic and acidic residues" evidence="1">
    <location>
        <begin position="364"/>
        <end position="375"/>
    </location>
</feature>
<feature type="region of interest" description="Disordered" evidence="1">
    <location>
        <begin position="56"/>
        <end position="157"/>
    </location>
</feature>
<accession>A0AAV4FZ86</accession>
<feature type="region of interest" description="Disordered" evidence="1">
    <location>
        <begin position="355"/>
        <end position="383"/>
    </location>
</feature>
<sequence>MHKATRSGWTWNKARTLDKPKKEARVYLRNPMDPPDLVEQDEGVTGIAEQLRAKMAPSSTQYNYNKLRNEKDNKQYVRQQQHQPVQNHAAAHPGPDGNKKAVPSRPPPPRQSSKPKASESNSSSSHKDAPLIDLSTDVSDVTSSSTGDRGGSQQQFLPSGIDIFDTLSPAAATSSSSSQYCNLGARVLPRPIFGDVDPDPFDVRTPVAAAIAAPLLQSLSQKRRIEAAGENPNTQETPAPAAVGFAHFGTRDDSHLSGSSGVQRRGHARSLSPPPTSALRTLTLHDSPLRSDLFNAHAQTTGVPVGLAVRAPSAGTQQSSNPFREPLEPTKGGPRPSEKNEHAFDWLEEALRGKLSSPSKGLHKPMDKFYAKNSDKPSSVLKPSNNFVSVQENIPKEQNSASSLRLQNNQREIASHPMYDEVPVEEEDSRNTFAVGSTSNQAAYRFQLASDSQPVSHAVTTNNIQLHNQNLAALGDSSVSDANYGQYALSSNYSDIWGSEFNDDDYLDDQSEIIDITDFNVDPSGPPPIPPRTYHEEESQPRGRPSQTHILPMVQHGVQQSHTHYFCLPSVNTNSHYRNFTGGGSQQAGKVTAAVKPYHSDQHQGAFMSSSSEDYENAERERSSVASTQGSLGSRWSGRSSSASSSPRLHQHDGQGQFLSRASAPHSARSSGRGGVLPSQQGSTSRTHLDNPPPDLVGYVLQEVIGVTEDECRAALSLARWDAQTAVQYLKVEQLFRLGVSSRSTCRELLERLDWNLELAGSVLADRARAREAVQCESAV</sequence>
<feature type="region of interest" description="Disordered" evidence="1">
    <location>
        <begin position="1"/>
        <end position="42"/>
    </location>
</feature>
<keyword evidence="2" id="KW-0418">Kinase</keyword>
<evidence type="ECO:0000313" key="3">
    <source>
        <dbReference type="Proteomes" id="UP000762676"/>
    </source>
</evidence>
<keyword evidence="3" id="KW-1185">Reference proteome</keyword>
<protein>
    <submittedName>
        <fullName evidence="2">Activated CDC42 kinase 1</fullName>
    </submittedName>
</protein>
<dbReference type="CDD" id="cd14328">
    <property type="entry name" value="UBA_TNK1"/>
    <property type="match status" value="1"/>
</dbReference>
<organism evidence="2 3">
    <name type="scientific">Elysia marginata</name>
    <dbReference type="NCBI Taxonomy" id="1093978"/>
    <lineage>
        <taxon>Eukaryota</taxon>
        <taxon>Metazoa</taxon>
        <taxon>Spiralia</taxon>
        <taxon>Lophotrochozoa</taxon>
        <taxon>Mollusca</taxon>
        <taxon>Gastropoda</taxon>
        <taxon>Heterobranchia</taxon>
        <taxon>Euthyneura</taxon>
        <taxon>Panpulmonata</taxon>
        <taxon>Sacoglossa</taxon>
        <taxon>Placobranchoidea</taxon>
        <taxon>Plakobranchidae</taxon>
        <taxon>Elysia</taxon>
    </lineage>
</organism>
<feature type="region of interest" description="Disordered" evidence="1">
    <location>
        <begin position="251"/>
        <end position="281"/>
    </location>
</feature>
<feature type="compositionally biased region" description="Low complexity" evidence="1">
    <location>
        <begin position="660"/>
        <end position="671"/>
    </location>
</feature>
<reference evidence="2 3" key="1">
    <citation type="journal article" date="2021" name="Elife">
        <title>Chloroplast acquisition without the gene transfer in kleptoplastic sea slugs, Plakobranchus ocellatus.</title>
        <authorList>
            <person name="Maeda T."/>
            <person name="Takahashi S."/>
            <person name="Yoshida T."/>
            <person name="Shimamura S."/>
            <person name="Takaki Y."/>
            <person name="Nagai Y."/>
            <person name="Toyoda A."/>
            <person name="Suzuki Y."/>
            <person name="Arimoto A."/>
            <person name="Ishii H."/>
            <person name="Satoh N."/>
            <person name="Nishiyama T."/>
            <person name="Hasebe M."/>
            <person name="Maruyama T."/>
            <person name="Minagawa J."/>
            <person name="Obokata J."/>
            <person name="Shigenobu S."/>
        </authorList>
    </citation>
    <scope>NUCLEOTIDE SEQUENCE [LARGE SCALE GENOMIC DNA]</scope>
</reference>
<dbReference type="EMBL" id="BMAT01011759">
    <property type="protein sequence ID" value="GFR78642.1"/>
    <property type="molecule type" value="Genomic_DNA"/>
</dbReference>
<keyword evidence="2" id="KW-0808">Transferase</keyword>
<feature type="compositionally biased region" description="Polar residues" evidence="1">
    <location>
        <begin position="57"/>
        <end position="66"/>
    </location>
</feature>
<feature type="compositionally biased region" description="Low complexity" evidence="1">
    <location>
        <begin position="79"/>
        <end position="92"/>
    </location>
</feature>
<feature type="region of interest" description="Disordered" evidence="1">
    <location>
        <begin position="312"/>
        <end position="340"/>
    </location>
</feature>
<name>A0AAV4FZ86_9GAST</name>
<feature type="compositionally biased region" description="Low complexity" evidence="1">
    <location>
        <begin position="135"/>
        <end position="155"/>
    </location>
</feature>
<gene>
    <name evidence="2" type="ORF">ElyMa_005855200</name>
</gene>
<feature type="region of interest" description="Disordered" evidence="1">
    <location>
        <begin position="516"/>
        <end position="547"/>
    </location>
</feature>
<evidence type="ECO:0000256" key="1">
    <source>
        <dbReference type="SAM" id="MobiDB-lite"/>
    </source>
</evidence>
<feature type="compositionally biased region" description="Low complexity" evidence="1">
    <location>
        <begin position="630"/>
        <end position="648"/>
    </location>
</feature>
<proteinExistence type="predicted"/>
<evidence type="ECO:0000313" key="2">
    <source>
        <dbReference type="EMBL" id="GFR78642.1"/>
    </source>
</evidence>
<dbReference type="AlphaFoldDB" id="A0AAV4FZ86"/>
<dbReference type="Proteomes" id="UP000762676">
    <property type="component" value="Unassembled WGS sequence"/>
</dbReference>
<dbReference type="GO" id="GO:0016301">
    <property type="term" value="F:kinase activity"/>
    <property type="evidence" value="ECO:0007669"/>
    <property type="project" value="UniProtKB-KW"/>
</dbReference>
<comment type="caution">
    <text evidence="2">The sequence shown here is derived from an EMBL/GenBank/DDBJ whole genome shotgun (WGS) entry which is preliminary data.</text>
</comment>
<feature type="compositionally biased region" description="Low complexity" evidence="1">
    <location>
        <begin position="111"/>
        <end position="124"/>
    </location>
</feature>